<dbReference type="NCBIfam" id="TIGR00688">
    <property type="entry name" value="rarD"/>
    <property type="match status" value="1"/>
</dbReference>
<feature type="transmembrane region" description="Helical" evidence="8">
    <location>
        <begin position="34"/>
        <end position="51"/>
    </location>
</feature>
<evidence type="ECO:0000313" key="11">
    <source>
        <dbReference type="Proteomes" id="UP000050514"/>
    </source>
</evidence>
<dbReference type="GO" id="GO:0005886">
    <property type="term" value="C:plasma membrane"/>
    <property type="evidence" value="ECO:0007669"/>
    <property type="project" value="UniProtKB-SubCell"/>
</dbReference>
<evidence type="ECO:0000256" key="6">
    <source>
        <dbReference type="ARBA" id="ARBA00022989"/>
    </source>
</evidence>
<dbReference type="PANTHER" id="PTHR22911">
    <property type="entry name" value="ACYL-MALONYL CONDENSING ENZYME-RELATED"/>
    <property type="match status" value="1"/>
</dbReference>
<sequence>MKKGILLAVSAYGLWGFFPIYFKWLHGVPALQIMAHRVVWSFIFLAAYLLLRREINSLLHSLNRRTILIYLAAGVLLAINWLTYVWAVNEGRVVESSLGYFINPLVSVSLGVIFLRERLRPLQWLPVGLAAAGVAYLTIRYGQLPWVALVLAFSFGLYGLLKKIAPLGPRKGLALETALIFPPMFAYLVFAEARGEGVFLHTLPLTNVLLALSGLVTIIPLLLFAAGAQSVPLTIMGLLQYVAPTLQFLLGVLLYHEPFTLTSAIGFGFIWLALLIFSLESYFHNQRTLHPQPVP</sequence>
<dbReference type="EMBL" id="LGHJ01000014">
    <property type="protein sequence ID" value="KPL75414.1"/>
    <property type="molecule type" value="Genomic_DNA"/>
</dbReference>
<feature type="domain" description="EamA" evidence="9">
    <location>
        <begin position="3"/>
        <end position="137"/>
    </location>
</feature>
<feature type="transmembrane region" description="Helical" evidence="8">
    <location>
        <begin position="238"/>
        <end position="255"/>
    </location>
</feature>
<evidence type="ECO:0000256" key="2">
    <source>
        <dbReference type="ARBA" id="ARBA00007362"/>
    </source>
</evidence>
<feature type="transmembrane region" description="Helical" evidence="8">
    <location>
        <begin position="203"/>
        <end position="226"/>
    </location>
</feature>
<evidence type="ECO:0000256" key="8">
    <source>
        <dbReference type="SAM" id="Phobius"/>
    </source>
</evidence>
<dbReference type="RefSeq" id="WP_061914076.1">
    <property type="nucleotide sequence ID" value="NZ_DF967971.1"/>
</dbReference>
<proteinExistence type="inferred from homology"/>
<dbReference type="InterPro" id="IPR000620">
    <property type="entry name" value="EamA_dom"/>
</dbReference>
<keyword evidence="4" id="KW-1003">Cell membrane</keyword>
<feature type="transmembrane region" description="Helical" evidence="8">
    <location>
        <begin position="67"/>
        <end position="86"/>
    </location>
</feature>
<accession>A0A0P6X5P4</accession>
<dbReference type="Proteomes" id="UP000050514">
    <property type="component" value="Unassembled WGS sequence"/>
</dbReference>
<reference evidence="10 11" key="1">
    <citation type="submission" date="2015-07" db="EMBL/GenBank/DDBJ databases">
        <title>Draft genome of Bellilinea caldifistulae DSM 17877.</title>
        <authorList>
            <person name="Hemp J."/>
            <person name="Ward L.M."/>
            <person name="Pace L.A."/>
            <person name="Fischer W.W."/>
        </authorList>
    </citation>
    <scope>NUCLEOTIDE SEQUENCE [LARGE SCALE GENOMIC DNA]</scope>
    <source>
        <strain evidence="10 11">GOMI-1</strain>
    </source>
</reference>
<dbReference type="AlphaFoldDB" id="A0A0P6X5P4"/>
<keyword evidence="6 8" id="KW-1133">Transmembrane helix</keyword>
<feature type="transmembrane region" description="Helical" evidence="8">
    <location>
        <begin position="98"/>
        <end position="115"/>
    </location>
</feature>
<dbReference type="PANTHER" id="PTHR22911:SF137">
    <property type="entry name" value="SOLUTE CARRIER FAMILY 35 MEMBER G2-RELATED"/>
    <property type="match status" value="1"/>
</dbReference>
<feature type="transmembrane region" description="Helical" evidence="8">
    <location>
        <begin position="173"/>
        <end position="191"/>
    </location>
</feature>
<comment type="subcellular location">
    <subcellularLocation>
        <location evidence="1">Cell membrane</location>
        <topology evidence="1">Multi-pass membrane protein</topology>
    </subcellularLocation>
</comment>
<evidence type="ECO:0000256" key="7">
    <source>
        <dbReference type="ARBA" id="ARBA00023136"/>
    </source>
</evidence>
<name>A0A0P6X5P4_9CHLR</name>
<feature type="transmembrane region" description="Helical" evidence="8">
    <location>
        <begin position="261"/>
        <end position="279"/>
    </location>
</feature>
<protein>
    <submittedName>
        <fullName evidence="10">Transporter</fullName>
    </submittedName>
</protein>
<keyword evidence="3" id="KW-0813">Transport</keyword>
<evidence type="ECO:0000256" key="5">
    <source>
        <dbReference type="ARBA" id="ARBA00022692"/>
    </source>
</evidence>
<dbReference type="SUPFAM" id="SSF103481">
    <property type="entry name" value="Multidrug resistance efflux transporter EmrE"/>
    <property type="match status" value="2"/>
</dbReference>
<evidence type="ECO:0000256" key="4">
    <source>
        <dbReference type="ARBA" id="ARBA00022475"/>
    </source>
</evidence>
<evidence type="ECO:0000313" key="10">
    <source>
        <dbReference type="EMBL" id="KPL75414.1"/>
    </source>
</evidence>
<evidence type="ECO:0000259" key="9">
    <source>
        <dbReference type="Pfam" id="PF00892"/>
    </source>
</evidence>
<dbReference type="STRING" id="360411.AC812_09045"/>
<keyword evidence="7 8" id="KW-0472">Membrane</keyword>
<evidence type="ECO:0000256" key="3">
    <source>
        <dbReference type="ARBA" id="ARBA00022448"/>
    </source>
</evidence>
<feature type="transmembrane region" description="Helical" evidence="8">
    <location>
        <begin position="5"/>
        <end position="22"/>
    </location>
</feature>
<comment type="similarity">
    <text evidence="2">Belongs to the EamA transporter family.</text>
</comment>
<comment type="caution">
    <text evidence="10">The sequence shown here is derived from an EMBL/GenBank/DDBJ whole genome shotgun (WGS) entry which is preliminary data.</text>
</comment>
<feature type="domain" description="EamA" evidence="9">
    <location>
        <begin position="147"/>
        <end position="278"/>
    </location>
</feature>
<gene>
    <name evidence="10" type="ORF">AC812_09045</name>
</gene>
<organism evidence="10 11">
    <name type="scientific">Bellilinea caldifistulae</name>
    <dbReference type="NCBI Taxonomy" id="360411"/>
    <lineage>
        <taxon>Bacteria</taxon>
        <taxon>Bacillati</taxon>
        <taxon>Chloroflexota</taxon>
        <taxon>Anaerolineae</taxon>
        <taxon>Anaerolineales</taxon>
        <taxon>Anaerolineaceae</taxon>
        <taxon>Bellilinea</taxon>
    </lineage>
</organism>
<evidence type="ECO:0000256" key="1">
    <source>
        <dbReference type="ARBA" id="ARBA00004651"/>
    </source>
</evidence>
<dbReference type="InterPro" id="IPR004626">
    <property type="entry name" value="RarD"/>
</dbReference>
<dbReference type="OrthoDB" id="369870at2"/>
<dbReference type="InterPro" id="IPR037185">
    <property type="entry name" value="EmrE-like"/>
</dbReference>
<keyword evidence="5 8" id="KW-0812">Transmembrane</keyword>
<dbReference type="Pfam" id="PF00892">
    <property type="entry name" value="EamA"/>
    <property type="match status" value="2"/>
</dbReference>
<feature type="transmembrane region" description="Helical" evidence="8">
    <location>
        <begin position="122"/>
        <end position="139"/>
    </location>
</feature>
<feature type="transmembrane region" description="Helical" evidence="8">
    <location>
        <begin position="145"/>
        <end position="161"/>
    </location>
</feature>
<keyword evidence="11" id="KW-1185">Reference proteome</keyword>